<accession>V2QEA4</accession>
<dbReference type="KEGG" id="msch:N508_000307"/>
<proteinExistence type="predicted"/>
<reference evidence="1" key="3">
    <citation type="submission" date="2022-06" db="EMBL/GenBank/DDBJ databases">
        <title>Resources to Facilitate Use of the Altered Schaedler Flora (ASF) Mouse Model to Study Microbiome Function.</title>
        <authorList>
            <person name="Proctor A."/>
            <person name="Parvinroo S."/>
            <person name="Richie T."/>
            <person name="Jia X."/>
            <person name="Lee S.T.M."/>
            <person name="Karp P.D."/>
            <person name="Paley S."/>
            <person name="Kostic A.D."/>
            <person name="Pierre J.F."/>
            <person name="Wannemuehler M.J."/>
            <person name="Phillips G.J."/>
        </authorList>
    </citation>
    <scope>NUCLEOTIDE SEQUENCE</scope>
    <source>
        <strain evidence="1">ASF457</strain>
    </source>
</reference>
<gene>
    <name evidence="1" type="ORF">N508_000307</name>
</gene>
<protein>
    <submittedName>
        <fullName evidence="1">Uncharacterized protein</fullName>
    </submittedName>
</protein>
<dbReference type="AlphaFoldDB" id="V2QEA4"/>
<dbReference type="eggNOG" id="ENOG5030VZH">
    <property type="taxonomic scope" value="Bacteria"/>
</dbReference>
<dbReference type="SUPFAM" id="SSF48452">
    <property type="entry name" value="TPR-like"/>
    <property type="match status" value="1"/>
</dbReference>
<dbReference type="RefSeq" id="WP_023276319.1">
    <property type="nucleotide sequence ID" value="NZ_CP097562.1"/>
</dbReference>
<dbReference type="Gene3D" id="1.25.40.10">
    <property type="entry name" value="Tetratricopeptide repeat domain"/>
    <property type="match status" value="1"/>
</dbReference>
<evidence type="ECO:0000313" key="2">
    <source>
        <dbReference type="Proteomes" id="UP000017429"/>
    </source>
</evidence>
<organism evidence="1 2">
    <name type="scientific">Mucispirillum schaedleri ASF457</name>
    <dbReference type="NCBI Taxonomy" id="1379858"/>
    <lineage>
        <taxon>Bacteria</taxon>
        <taxon>Pseudomonadati</taxon>
        <taxon>Deferribacterota</taxon>
        <taxon>Deferribacteres</taxon>
        <taxon>Deferribacterales</taxon>
        <taxon>Mucispirillaceae</taxon>
        <taxon>Mucispirillum</taxon>
    </lineage>
</organism>
<name>V2QEA4_9BACT</name>
<sequence>MWKVAVGVLLIVGGIAFSGYKYFTGEENKLYEQAKQLEAEGKIYEAHDTILKALELNPTNRKIIAYKSQLFAQVDSDTKLKNAVSYRNSAVRAMDRGDYVDAAEKLDKANTLVYEIFPSSPVYEKAEELQAQILKDAERLKRELPERYYNRAKELANNGEYERAYNALLYIKQPSSKIIELMDQLAYQIGNDKMAEIERDSNPTAFLIRDAINWYNQISSDSPNQIDAKIKAASLNKKLKEVEKKNE</sequence>
<dbReference type="OrthoDB" id="9798078at2"/>
<reference evidence="1" key="2">
    <citation type="submission" date="2022-05" db="EMBL/GenBank/DDBJ databases">
        <authorList>
            <person name="Proctor A.L."/>
            <person name="Phillips G.J."/>
            <person name="Wannemuehler M.J."/>
        </authorList>
    </citation>
    <scope>NUCLEOTIDE SEQUENCE</scope>
    <source>
        <strain evidence="1">ASF457</strain>
    </source>
</reference>
<reference evidence="1" key="1">
    <citation type="journal article" date="2014" name="Genome Announc.">
        <title>Draft genome sequences of the altered schaedler flora, a defined bacterial community from gnotobiotic mice.</title>
        <authorList>
            <person name="Wannemuehler M.J."/>
            <person name="Overstreet A.M."/>
            <person name="Ward D.V."/>
            <person name="Phillips G.J."/>
        </authorList>
    </citation>
    <scope>NUCLEOTIDE SEQUENCE</scope>
    <source>
        <strain evidence="1">ASF457</strain>
    </source>
</reference>
<dbReference type="InterPro" id="IPR011990">
    <property type="entry name" value="TPR-like_helical_dom_sf"/>
</dbReference>
<evidence type="ECO:0000313" key="1">
    <source>
        <dbReference type="EMBL" id="USF23251.1"/>
    </source>
</evidence>
<keyword evidence="2" id="KW-1185">Reference proteome</keyword>
<dbReference type="Proteomes" id="UP000017429">
    <property type="component" value="Chromosome"/>
</dbReference>
<dbReference type="EMBL" id="CP097562">
    <property type="protein sequence ID" value="USF23251.1"/>
    <property type="molecule type" value="Genomic_DNA"/>
</dbReference>